<dbReference type="PROSITE" id="PS00108">
    <property type="entry name" value="PROTEIN_KINASE_ST"/>
    <property type="match status" value="1"/>
</dbReference>
<evidence type="ECO:0000256" key="10">
    <source>
        <dbReference type="SAM" id="MobiDB-lite"/>
    </source>
</evidence>
<dbReference type="PROSITE" id="PS50011">
    <property type="entry name" value="PROTEIN_KINASE_DOM"/>
    <property type="match status" value="1"/>
</dbReference>
<feature type="compositionally biased region" description="Low complexity" evidence="10">
    <location>
        <begin position="584"/>
        <end position="593"/>
    </location>
</feature>
<keyword evidence="4 9" id="KW-0547">Nucleotide-binding</keyword>
<feature type="compositionally biased region" description="Basic and acidic residues" evidence="10">
    <location>
        <begin position="281"/>
        <end position="290"/>
    </location>
</feature>
<feature type="region of interest" description="Disordered" evidence="10">
    <location>
        <begin position="584"/>
        <end position="666"/>
    </location>
</feature>
<dbReference type="SMART" id="SM00220">
    <property type="entry name" value="S_TKc"/>
    <property type="match status" value="1"/>
</dbReference>
<evidence type="ECO:0000313" key="15">
    <source>
        <dbReference type="Proteomes" id="UP000824109"/>
    </source>
</evidence>
<keyword evidence="3" id="KW-0808">Transferase</keyword>
<dbReference type="GO" id="GO:0004674">
    <property type="term" value="F:protein serine/threonine kinase activity"/>
    <property type="evidence" value="ECO:0007669"/>
    <property type="project" value="UniProtKB-KW"/>
</dbReference>
<evidence type="ECO:0000256" key="11">
    <source>
        <dbReference type="SAM" id="Phobius"/>
    </source>
</evidence>
<evidence type="ECO:0000256" key="9">
    <source>
        <dbReference type="PROSITE-ProRule" id="PRU10141"/>
    </source>
</evidence>
<comment type="catalytic activity">
    <reaction evidence="8">
        <text>L-seryl-[protein] + ATP = O-phospho-L-seryl-[protein] + ADP + H(+)</text>
        <dbReference type="Rhea" id="RHEA:17989"/>
        <dbReference type="Rhea" id="RHEA-COMP:9863"/>
        <dbReference type="Rhea" id="RHEA-COMP:11604"/>
        <dbReference type="ChEBI" id="CHEBI:15378"/>
        <dbReference type="ChEBI" id="CHEBI:29999"/>
        <dbReference type="ChEBI" id="CHEBI:30616"/>
        <dbReference type="ChEBI" id="CHEBI:83421"/>
        <dbReference type="ChEBI" id="CHEBI:456216"/>
        <dbReference type="EC" id="2.7.11.1"/>
    </reaction>
</comment>
<evidence type="ECO:0000256" key="5">
    <source>
        <dbReference type="ARBA" id="ARBA00022777"/>
    </source>
</evidence>
<dbReference type="EC" id="2.7.11.1" evidence="1"/>
<evidence type="ECO:0000256" key="8">
    <source>
        <dbReference type="ARBA" id="ARBA00048679"/>
    </source>
</evidence>
<dbReference type="Pfam" id="PF00069">
    <property type="entry name" value="Pkinase"/>
    <property type="match status" value="1"/>
</dbReference>
<evidence type="ECO:0000256" key="1">
    <source>
        <dbReference type="ARBA" id="ARBA00012513"/>
    </source>
</evidence>
<feature type="transmembrane region" description="Helical" evidence="11">
    <location>
        <begin position="350"/>
        <end position="372"/>
    </location>
</feature>
<dbReference type="PROSITE" id="PS00107">
    <property type="entry name" value="PROTEIN_KINASE_ATP"/>
    <property type="match status" value="1"/>
</dbReference>
<keyword evidence="5 14" id="KW-0418">Kinase</keyword>
<dbReference type="InterPro" id="IPR008271">
    <property type="entry name" value="Ser/Thr_kinase_AS"/>
</dbReference>
<dbReference type="FunFam" id="3.30.200.20:FF:000035">
    <property type="entry name" value="Serine/threonine protein kinase Stk1"/>
    <property type="match status" value="1"/>
</dbReference>
<evidence type="ECO:0000256" key="6">
    <source>
        <dbReference type="ARBA" id="ARBA00022840"/>
    </source>
</evidence>
<organism evidence="14 15">
    <name type="scientific">Candidatus Ornithomonoglobus merdipullorum</name>
    <dbReference type="NCBI Taxonomy" id="2840895"/>
    <lineage>
        <taxon>Bacteria</taxon>
        <taxon>Bacillati</taxon>
        <taxon>Bacillota</taxon>
        <taxon>Clostridia</taxon>
        <taxon>Candidatus Ornithomonoglobus</taxon>
    </lineage>
</organism>
<feature type="binding site" evidence="9">
    <location>
        <position position="45"/>
    </location>
    <ligand>
        <name>ATP</name>
        <dbReference type="ChEBI" id="CHEBI:30616"/>
    </ligand>
</feature>
<dbReference type="Proteomes" id="UP000824109">
    <property type="component" value="Unassembled WGS sequence"/>
</dbReference>
<dbReference type="CDD" id="cd06577">
    <property type="entry name" value="PASTA_pknB"/>
    <property type="match status" value="3"/>
</dbReference>
<feature type="region of interest" description="Disordered" evidence="10">
    <location>
        <begin position="279"/>
        <end position="343"/>
    </location>
</feature>
<feature type="domain" description="PASTA" evidence="13">
    <location>
        <begin position="442"/>
        <end position="510"/>
    </location>
</feature>
<dbReference type="Gene3D" id="1.10.510.10">
    <property type="entry name" value="Transferase(Phosphotransferase) domain 1"/>
    <property type="match status" value="1"/>
</dbReference>
<dbReference type="PANTHER" id="PTHR43289">
    <property type="entry name" value="MITOGEN-ACTIVATED PROTEIN KINASE KINASE KINASE 20-RELATED"/>
    <property type="match status" value="1"/>
</dbReference>
<dbReference type="InterPro" id="IPR011009">
    <property type="entry name" value="Kinase-like_dom_sf"/>
</dbReference>
<keyword evidence="11" id="KW-0472">Membrane</keyword>
<accession>A0A9D1SE88</accession>
<dbReference type="FunFam" id="1.10.510.10:FF:000021">
    <property type="entry name" value="Serine/threonine protein kinase"/>
    <property type="match status" value="1"/>
</dbReference>
<dbReference type="InterPro" id="IPR017441">
    <property type="entry name" value="Protein_kinase_ATP_BS"/>
</dbReference>
<comment type="caution">
    <text evidence="14">The sequence shown here is derived from an EMBL/GenBank/DDBJ whole genome shotgun (WGS) entry which is preliminary data.</text>
</comment>
<keyword evidence="11" id="KW-1133">Transmembrane helix</keyword>
<evidence type="ECO:0000256" key="2">
    <source>
        <dbReference type="ARBA" id="ARBA00022527"/>
    </source>
</evidence>
<dbReference type="PROSITE" id="PS51178">
    <property type="entry name" value="PASTA"/>
    <property type="match status" value="3"/>
</dbReference>
<dbReference type="CDD" id="cd14014">
    <property type="entry name" value="STKc_PknB_like"/>
    <property type="match status" value="1"/>
</dbReference>
<reference evidence="14" key="2">
    <citation type="journal article" date="2021" name="PeerJ">
        <title>Extensive microbial diversity within the chicken gut microbiome revealed by metagenomics and culture.</title>
        <authorList>
            <person name="Gilroy R."/>
            <person name="Ravi A."/>
            <person name="Getino M."/>
            <person name="Pursley I."/>
            <person name="Horton D.L."/>
            <person name="Alikhan N.F."/>
            <person name="Baker D."/>
            <person name="Gharbi K."/>
            <person name="Hall N."/>
            <person name="Watson M."/>
            <person name="Adriaenssens E.M."/>
            <person name="Foster-Nyarko E."/>
            <person name="Jarju S."/>
            <person name="Secka A."/>
            <person name="Antonio M."/>
            <person name="Oren A."/>
            <person name="Chaudhuri R.R."/>
            <person name="La Ragione R."/>
            <person name="Hildebrand F."/>
            <person name="Pallen M.J."/>
        </authorList>
    </citation>
    <scope>NUCLEOTIDE SEQUENCE</scope>
    <source>
        <strain evidence="14">USAMLcec3-3695</strain>
    </source>
</reference>
<dbReference type="EMBL" id="DVNB01000014">
    <property type="protein sequence ID" value="HIU56408.1"/>
    <property type="molecule type" value="Genomic_DNA"/>
</dbReference>
<evidence type="ECO:0000259" key="12">
    <source>
        <dbReference type="PROSITE" id="PS50011"/>
    </source>
</evidence>
<dbReference type="SUPFAM" id="SSF56112">
    <property type="entry name" value="Protein kinase-like (PK-like)"/>
    <property type="match status" value="1"/>
</dbReference>
<feature type="domain" description="Protein kinase" evidence="12">
    <location>
        <begin position="16"/>
        <end position="276"/>
    </location>
</feature>
<evidence type="ECO:0000256" key="7">
    <source>
        <dbReference type="ARBA" id="ARBA00047899"/>
    </source>
</evidence>
<dbReference type="Pfam" id="PF03793">
    <property type="entry name" value="PASTA"/>
    <property type="match status" value="3"/>
</dbReference>
<dbReference type="GO" id="GO:0005524">
    <property type="term" value="F:ATP binding"/>
    <property type="evidence" value="ECO:0007669"/>
    <property type="project" value="UniProtKB-UniRule"/>
</dbReference>
<keyword evidence="11" id="KW-0812">Transmembrane</keyword>
<dbReference type="PANTHER" id="PTHR43289:SF34">
    <property type="entry name" value="SERINE_THREONINE-PROTEIN KINASE YBDM-RELATED"/>
    <property type="match status" value="1"/>
</dbReference>
<keyword evidence="2" id="KW-0723">Serine/threonine-protein kinase</keyword>
<keyword evidence="6 9" id="KW-0067">ATP-binding</keyword>
<dbReference type="AlphaFoldDB" id="A0A9D1SE88"/>
<dbReference type="NCBIfam" id="NF033483">
    <property type="entry name" value="PknB_PASTA_kin"/>
    <property type="match status" value="1"/>
</dbReference>
<feature type="domain" description="PASTA" evidence="13">
    <location>
        <begin position="373"/>
        <end position="441"/>
    </location>
</feature>
<dbReference type="SMART" id="SM00740">
    <property type="entry name" value="PASTA"/>
    <property type="match status" value="3"/>
</dbReference>
<dbReference type="Gene3D" id="3.30.200.20">
    <property type="entry name" value="Phosphorylase Kinase, domain 1"/>
    <property type="match status" value="1"/>
</dbReference>
<sequence>MLDAESLAGSVLSGRYEVLAKIGAGGMAIVYKAHDKVLDRDVAIKILRENFEEKQEIVSNFIKEARSSASLVHPNVVSVYDVCEQDGLNYMVMELVDGITLKEYIKKHPRLPWQEACDYAIQIGQGIQAAHERGIIHRDIKPQNIIMAPGGVLKVTDFGIAKAMETDKTIAGGTALGSVHYISPEQARGGYTDFRSDIYSLGIVLYEMLAGRVPFDGDSPVSVALMHIEEEPVNVKCVNMDVPADLAYVTMKAMSRDQSKRYQNMQDFIEDLRAVLADEPLPSKDGSEEKKEDDDFLLPEIKRSVPQYNDDDEVQPRKRQASGGNTKKKRSGGKKKGGKKKSAHADRNSVVLALSTIGVILVIAAVVLFMTINPMANTVPQLTNMSIEDAIATAEQSGYSVSDEIEYSLSDTVQENYVISQLPEAGVEAPKSEPIKLIVSLGTSGGGIAVPDVTGKAVDEAGELIENETLTYRVVSEYSDTVDAGYVIRQTPLAGTHINSGDIVTLHVSVGRNTQTEERRTVQVPSVIGMYRDNAESTLGMQGLGIGTVTYMPSDAEEGTVVMQSPAEGAWVEEASGVTIVLSSGSTDTTLGSEYRDTVPQESSGSESTNEETEDNTDSSSESGTGETETGGSSSSDNSGSESGSESEAETGSSGSDSSGSGSTEMFSVRIPDAANDTVNVEIVSNGQVVHNAMHSKTEGTVTVEIADDGSGSASVQAYIDGAKVSDKTITF</sequence>
<evidence type="ECO:0000256" key="3">
    <source>
        <dbReference type="ARBA" id="ARBA00022679"/>
    </source>
</evidence>
<dbReference type="Gene3D" id="3.30.10.20">
    <property type="match status" value="3"/>
</dbReference>
<proteinExistence type="predicted"/>
<reference evidence="14" key="1">
    <citation type="submission" date="2020-10" db="EMBL/GenBank/DDBJ databases">
        <authorList>
            <person name="Gilroy R."/>
        </authorList>
    </citation>
    <scope>NUCLEOTIDE SEQUENCE</scope>
    <source>
        <strain evidence="14">USAMLcec3-3695</strain>
    </source>
</reference>
<protein>
    <recommendedName>
        <fullName evidence="1">non-specific serine/threonine protein kinase</fullName>
        <ecNumber evidence="1">2.7.11.1</ecNumber>
    </recommendedName>
</protein>
<dbReference type="InterPro" id="IPR000719">
    <property type="entry name" value="Prot_kinase_dom"/>
</dbReference>
<feature type="domain" description="PASTA" evidence="13">
    <location>
        <begin position="518"/>
        <end position="584"/>
    </location>
</feature>
<name>A0A9D1SE88_9FIRM</name>
<evidence type="ECO:0000259" key="13">
    <source>
        <dbReference type="PROSITE" id="PS51178"/>
    </source>
</evidence>
<evidence type="ECO:0000313" key="14">
    <source>
        <dbReference type="EMBL" id="HIU56408.1"/>
    </source>
</evidence>
<feature type="compositionally biased region" description="Low complexity" evidence="10">
    <location>
        <begin position="618"/>
        <end position="665"/>
    </location>
</feature>
<gene>
    <name evidence="14" type="primary">pknB</name>
    <name evidence="14" type="ORF">IAA61_01180</name>
</gene>
<evidence type="ECO:0000256" key="4">
    <source>
        <dbReference type="ARBA" id="ARBA00022741"/>
    </source>
</evidence>
<feature type="compositionally biased region" description="Basic residues" evidence="10">
    <location>
        <begin position="326"/>
        <end position="342"/>
    </location>
</feature>
<dbReference type="InterPro" id="IPR005543">
    <property type="entry name" value="PASTA_dom"/>
</dbReference>
<comment type="catalytic activity">
    <reaction evidence="7">
        <text>L-threonyl-[protein] + ATP = O-phospho-L-threonyl-[protein] + ADP + H(+)</text>
        <dbReference type="Rhea" id="RHEA:46608"/>
        <dbReference type="Rhea" id="RHEA-COMP:11060"/>
        <dbReference type="Rhea" id="RHEA-COMP:11605"/>
        <dbReference type="ChEBI" id="CHEBI:15378"/>
        <dbReference type="ChEBI" id="CHEBI:30013"/>
        <dbReference type="ChEBI" id="CHEBI:30616"/>
        <dbReference type="ChEBI" id="CHEBI:61977"/>
        <dbReference type="ChEBI" id="CHEBI:456216"/>
        <dbReference type="EC" id="2.7.11.1"/>
    </reaction>
</comment>